<evidence type="ECO:0000313" key="1">
    <source>
        <dbReference type="EMBL" id="CAA6825477.1"/>
    </source>
</evidence>
<dbReference type="EMBL" id="CACVAU010000083">
    <property type="protein sequence ID" value="CAA6825477.1"/>
    <property type="molecule type" value="Genomic_DNA"/>
</dbReference>
<feature type="non-terminal residue" evidence="1">
    <location>
        <position position="24"/>
    </location>
</feature>
<name>A0A6S6U5D9_9BACT</name>
<organism evidence="1">
    <name type="scientific">uncultured Sulfurovum sp</name>
    <dbReference type="NCBI Taxonomy" id="269237"/>
    <lineage>
        <taxon>Bacteria</taxon>
        <taxon>Pseudomonadati</taxon>
        <taxon>Campylobacterota</taxon>
        <taxon>Epsilonproteobacteria</taxon>
        <taxon>Campylobacterales</taxon>
        <taxon>Sulfurovaceae</taxon>
        <taxon>Sulfurovum</taxon>
        <taxon>environmental samples</taxon>
    </lineage>
</organism>
<reference evidence="1" key="1">
    <citation type="submission" date="2020-01" db="EMBL/GenBank/DDBJ databases">
        <authorList>
            <person name="Meier V. D."/>
            <person name="Meier V D."/>
        </authorList>
    </citation>
    <scope>NUCLEOTIDE SEQUENCE</scope>
    <source>
        <strain evidence="1">HLG_WM_MAG_05</strain>
    </source>
</reference>
<proteinExistence type="predicted"/>
<dbReference type="AlphaFoldDB" id="A0A6S6U5D9"/>
<gene>
    <name evidence="1" type="ORF">HELGO_WM22932</name>
</gene>
<protein>
    <submittedName>
        <fullName evidence="1">Uncharacterized protein</fullName>
    </submittedName>
</protein>
<accession>A0A6S6U5D9</accession>
<sequence length="24" mass="2919">MLELLSTDLLWWHWIAFGIFLVTI</sequence>